<dbReference type="OrthoDB" id="2832284at2759"/>
<dbReference type="HOGENOM" id="CLU_039329_2_1_1"/>
<evidence type="ECO:0000256" key="2">
    <source>
        <dbReference type="ARBA" id="ARBA00022723"/>
    </source>
</evidence>
<evidence type="ECO:0000259" key="9">
    <source>
        <dbReference type="Pfam" id="PF04909"/>
    </source>
</evidence>
<evidence type="ECO:0000256" key="5">
    <source>
        <dbReference type="ARBA" id="ARBA00023239"/>
    </source>
</evidence>
<evidence type="ECO:0000256" key="4">
    <source>
        <dbReference type="ARBA" id="ARBA00022833"/>
    </source>
</evidence>
<organism evidence="10 11">
    <name type="scientific">Fibroporia radiculosa</name>
    <dbReference type="NCBI Taxonomy" id="599839"/>
    <lineage>
        <taxon>Eukaryota</taxon>
        <taxon>Fungi</taxon>
        <taxon>Dikarya</taxon>
        <taxon>Basidiomycota</taxon>
        <taxon>Agaricomycotina</taxon>
        <taxon>Agaricomycetes</taxon>
        <taxon>Polyporales</taxon>
        <taxon>Fibroporiaceae</taxon>
        <taxon>Fibroporia</taxon>
    </lineage>
</organism>
<evidence type="ECO:0000256" key="1">
    <source>
        <dbReference type="ARBA" id="ARBA00005871"/>
    </source>
</evidence>
<evidence type="ECO:0000256" key="3">
    <source>
        <dbReference type="ARBA" id="ARBA00022793"/>
    </source>
</evidence>
<dbReference type="InterPro" id="IPR032466">
    <property type="entry name" value="Metal_Hydrolase"/>
</dbReference>
<dbReference type="InParanoid" id="J4GQR3"/>
<dbReference type="GO" id="GO:0046872">
    <property type="term" value="F:metal ion binding"/>
    <property type="evidence" value="ECO:0007669"/>
    <property type="project" value="UniProtKB-KW"/>
</dbReference>
<protein>
    <recommendedName>
        <fullName evidence="7">6-methylsalicylate decarboxylase</fullName>
        <ecNumber evidence="7">4.1.1.52</ecNumber>
    </recommendedName>
</protein>
<dbReference type="GeneID" id="24098091"/>
<gene>
    <name evidence="10" type="ORF">FIBRA_05302</name>
</gene>
<sequence>MANRPVHSRLASRGDPHRTFVFPIGMRRTALSRSIRMQNTSQVSADGIKRRIDVHHHIFPNTLRKAEQSKAVGFRTPPENLPWSPAVSLQAMDALGIDIAVLSLPAGVPCGPIGPENCQAARELNLLMAQVCEMHPGRFGFFACLPIPGDTNTALDELAFALDELHADGIALPSSYGEGSSATYLGDDLYDPIWEELNRRGTVVFLHGTQTPSSNPYPHPFLGLPITEVPNETYKGAAHLVVTGKKRKFSNVKIILSHLGGSTISLAPRVAVLSKHMGCPLSPEEILQDFQSFYYETALSAHKATLSALKSFVGPDRVLFGTDFPAVNKDMATWYTENLDQFYSDDPEQLEAINNGNALSLIPTLRRLLSRANGSEAM</sequence>
<dbReference type="GO" id="GO:0019748">
    <property type="term" value="P:secondary metabolic process"/>
    <property type="evidence" value="ECO:0007669"/>
    <property type="project" value="TreeGrafter"/>
</dbReference>
<keyword evidence="4" id="KW-0862">Zinc</keyword>
<dbReference type="Gene3D" id="3.20.20.140">
    <property type="entry name" value="Metal-dependent hydrolases"/>
    <property type="match status" value="1"/>
</dbReference>
<keyword evidence="5 8" id="KW-0456">Lyase</keyword>
<dbReference type="EMBL" id="HE797103">
    <property type="protein sequence ID" value="CCM03180.1"/>
    <property type="molecule type" value="Genomic_DNA"/>
</dbReference>
<keyword evidence="2" id="KW-0479">Metal-binding</keyword>
<dbReference type="RefSeq" id="XP_012182463.1">
    <property type="nucleotide sequence ID" value="XM_012327073.1"/>
</dbReference>
<evidence type="ECO:0000256" key="8">
    <source>
        <dbReference type="RuleBase" id="RU366045"/>
    </source>
</evidence>
<reference evidence="10 11" key="1">
    <citation type="journal article" date="2012" name="Appl. Environ. Microbiol.">
        <title>Short-read sequencing for genomic analysis of the brown rot fungus Fibroporia radiculosa.</title>
        <authorList>
            <person name="Tang J.D."/>
            <person name="Perkins A.D."/>
            <person name="Sonstegard T.S."/>
            <person name="Schroeder S.G."/>
            <person name="Burgess S.C."/>
            <person name="Diehl S.V."/>
        </authorList>
    </citation>
    <scope>NUCLEOTIDE SEQUENCE [LARGE SCALE GENOMIC DNA]</scope>
    <source>
        <strain evidence="10 11">TFFH 294</strain>
    </source>
</reference>
<keyword evidence="11" id="KW-1185">Reference proteome</keyword>
<dbReference type="Proteomes" id="UP000006352">
    <property type="component" value="Unassembled WGS sequence"/>
</dbReference>
<proteinExistence type="inferred from homology"/>
<accession>J4GQR3</accession>
<comment type="similarity">
    <text evidence="1">Belongs to the metallo-dependent hydrolases superfamily. ACMSD family.</text>
</comment>
<feature type="domain" description="Amidohydrolase-related" evidence="9">
    <location>
        <begin position="52"/>
        <end position="361"/>
    </location>
</feature>
<evidence type="ECO:0000313" key="11">
    <source>
        <dbReference type="Proteomes" id="UP000006352"/>
    </source>
</evidence>
<dbReference type="AlphaFoldDB" id="J4GQR3"/>
<dbReference type="SUPFAM" id="SSF51556">
    <property type="entry name" value="Metallo-dependent hydrolases"/>
    <property type="match status" value="1"/>
</dbReference>
<name>J4GQR3_9APHY</name>
<comment type="catalytic activity">
    <reaction evidence="6">
        <text>6-methylsalicylate + H(+) = 3-methylphenol + CO2</text>
        <dbReference type="Rhea" id="RHEA:23112"/>
        <dbReference type="ChEBI" id="CHEBI:15378"/>
        <dbReference type="ChEBI" id="CHEBI:16526"/>
        <dbReference type="ChEBI" id="CHEBI:17231"/>
        <dbReference type="ChEBI" id="CHEBI:36658"/>
        <dbReference type="EC" id="4.1.1.52"/>
    </reaction>
    <physiologicalReaction direction="left-to-right" evidence="6">
        <dbReference type="Rhea" id="RHEA:23113"/>
    </physiologicalReaction>
</comment>
<evidence type="ECO:0000256" key="7">
    <source>
        <dbReference type="ARBA" id="ARBA00038889"/>
    </source>
</evidence>
<dbReference type="InterPro" id="IPR006680">
    <property type="entry name" value="Amidohydro-rel"/>
</dbReference>
<dbReference type="Pfam" id="PF04909">
    <property type="entry name" value="Amidohydro_2"/>
    <property type="match status" value="1"/>
</dbReference>
<dbReference type="EC" id="4.1.1.52" evidence="7"/>
<dbReference type="GO" id="GO:0047596">
    <property type="term" value="F:6-methylsalicylate decarboxylase activity"/>
    <property type="evidence" value="ECO:0007669"/>
    <property type="project" value="UniProtKB-EC"/>
</dbReference>
<dbReference type="PANTHER" id="PTHR21240:SF29">
    <property type="entry name" value="AMIDOHYDROLASE-RELATED DOMAIN-CONTAINING PROTEIN"/>
    <property type="match status" value="1"/>
</dbReference>
<dbReference type="GO" id="GO:0005829">
    <property type="term" value="C:cytosol"/>
    <property type="evidence" value="ECO:0007669"/>
    <property type="project" value="TreeGrafter"/>
</dbReference>
<dbReference type="GO" id="GO:0016787">
    <property type="term" value="F:hydrolase activity"/>
    <property type="evidence" value="ECO:0007669"/>
    <property type="project" value="InterPro"/>
</dbReference>
<dbReference type="STRING" id="599839.J4GQR3"/>
<evidence type="ECO:0000256" key="6">
    <source>
        <dbReference type="ARBA" id="ARBA00036832"/>
    </source>
</evidence>
<dbReference type="PANTHER" id="PTHR21240">
    <property type="entry name" value="2-AMINO-3-CARBOXYLMUCONATE-6-SEMIALDEHYDE DECARBOXYLASE"/>
    <property type="match status" value="1"/>
</dbReference>
<keyword evidence="3 8" id="KW-0210">Decarboxylase</keyword>
<evidence type="ECO:0000313" key="10">
    <source>
        <dbReference type="EMBL" id="CCM03180.1"/>
    </source>
</evidence>
<dbReference type="InterPro" id="IPR032465">
    <property type="entry name" value="ACMSD"/>
</dbReference>